<evidence type="ECO:0000313" key="3">
    <source>
        <dbReference type="Proteomes" id="UP000822688"/>
    </source>
</evidence>
<comment type="caution">
    <text evidence="2">The sequence shown here is derived from an EMBL/GenBank/DDBJ whole genome shotgun (WGS) entry which is preliminary data.</text>
</comment>
<organism evidence="2 3">
    <name type="scientific">Ceratodon purpureus</name>
    <name type="common">Fire moss</name>
    <name type="synonym">Dicranum purpureum</name>
    <dbReference type="NCBI Taxonomy" id="3225"/>
    <lineage>
        <taxon>Eukaryota</taxon>
        <taxon>Viridiplantae</taxon>
        <taxon>Streptophyta</taxon>
        <taxon>Embryophyta</taxon>
        <taxon>Bryophyta</taxon>
        <taxon>Bryophytina</taxon>
        <taxon>Bryopsida</taxon>
        <taxon>Dicranidae</taxon>
        <taxon>Pseudoditrichales</taxon>
        <taxon>Ditrichaceae</taxon>
        <taxon>Ceratodon</taxon>
    </lineage>
</organism>
<sequence>MDFSLCCTLCCLRTLARVDEGHCEGCVGRGECGGFGDEVKLFCDSHPANIAVPRKRGFFGILVWVKCSTSGIRSGRRQR</sequence>
<gene>
    <name evidence="2" type="ORF">KC19_11G013300</name>
</gene>
<evidence type="ECO:0000256" key="1">
    <source>
        <dbReference type="SAM" id="SignalP"/>
    </source>
</evidence>
<reference evidence="2 3" key="1">
    <citation type="submission" date="2020-06" db="EMBL/GenBank/DDBJ databases">
        <title>WGS assembly of Ceratodon purpureus strain R40.</title>
        <authorList>
            <person name="Carey S.B."/>
            <person name="Jenkins J."/>
            <person name="Shu S."/>
            <person name="Lovell J.T."/>
            <person name="Sreedasyam A."/>
            <person name="Maumus F."/>
            <person name="Tiley G.P."/>
            <person name="Fernandez-Pozo N."/>
            <person name="Barry K."/>
            <person name="Chen C."/>
            <person name="Wang M."/>
            <person name="Lipzen A."/>
            <person name="Daum C."/>
            <person name="Saski C.A."/>
            <person name="Payton A.C."/>
            <person name="Mcbreen J.C."/>
            <person name="Conrad R.E."/>
            <person name="Kollar L.M."/>
            <person name="Olsson S."/>
            <person name="Huttunen S."/>
            <person name="Landis J.B."/>
            <person name="Wickett N.J."/>
            <person name="Johnson M.G."/>
            <person name="Rensing S.A."/>
            <person name="Grimwood J."/>
            <person name="Schmutz J."/>
            <person name="Mcdaniel S.F."/>
        </authorList>
    </citation>
    <scope>NUCLEOTIDE SEQUENCE [LARGE SCALE GENOMIC DNA]</scope>
    <source>
        <strain evidence="2 3">R40</strain>
    </source>
</reference>
<dbReference type="EMBL" id="CM026432">
    <property type="protein sequence ID" value="KAG0555923.1"/>
    <property type="molecule type" value="Genomic_DNA"/>
</dbReference>
<evidence type="ECO:0000313" key="2">
    <source>
        <dbReference type="EMBL" id="KAG0555923.1"/>
    </source>
</evidence>
<feature type="signal peptide" evidence="1">
    <location>
        <begin position="1"/>
        <end position="16"/>
    </location>
</feature>
<evidence type="ECO:0008006" key="4">
    <source>
        <dbReference type="Google" id="ProtNLM"/>
    </source>
</evidence>
<protein>
    <recommendedName>
        <fullName evidence="4">Secreted protein</fullName>
    </recommendedName>
</protein>
<dbReference type="Proteomes" id="UP000822688">
    <property type="component" value="Chromosome 11"/>
</dbReference>
<keyword evidence="1" id="KW-0732">Signal</keyword>
<dbReference type="AlphaFoldDB" id="A0A8T0G9Q7"/>
<accession>A0A8T0G9Q7</accession>
<name>A0A8T0G9Q7_CERPU</name>
<keyword evidence="3" id="KW-1185">Reference proteome</keyword>
<proteinExistence type="predicted"/>
<feature type="chain" id="PRO_5035846672" description="Secreted protein" evidence="1">
    <location>
        <begin position="17"/>
        <end position="79"/>
    </location>
</feature>